<sequence>MPLDSPWLIAVLLNTGLIAIALLLPKKLLTTAGYLNAWLLGVIVWGALGWPAYATILFYFFVGSAVTRVGMAQKESAGIAEARGGVRGPGNVWGSALTAAVCAASITLLQLWTAAESARALQWQMLLVLGFVASLSTKLSDTTATEVGKAYGQRTFLITTLQPVPRGTEGAVSLEGTLAGIVSSLALAAIAWGVGLISLVGIGICAIAAFVATTIESLIGATVEEKLAWLTHDLVNIINTTIGAGVAIGLGWLIL</sequence>
<evidence type="ECO:0000256" key="2">
    <source>
        <dbReference type="ARBA" id="ARBA00009012"/>
    </source>
</evidence>
<gene>
    <name evidence="7" type="ORF">HLUCCA11_00035</name>
</gene>
<dbReference type="InterPro" id="IPR002794">
    <property type="entry name" value="DUF92_TMEM19"/>
</dbReference>
<evidence type="ECO:0000256" key="4">
    <source>
        <dbReference type="ARBA" id="ARBA00022989"/>
    </source>
</evidence>
<protein>
    <submittedName>
        <fullName evidence="7">Putative membrane protein</fullName>
    </submittedName>
</protein>
<feature type="transmembrane region" description="Helical" evidence="6">
    <location>
        <begin position="92"/>
        <end position="113"/>
    </location>
</feature>
<evidence type="ECO:0000256" key="1">
    <source>
        <dbReference type="ARBA" id="ARBA00004141"/>
    </source>
</evidence>
<evidence type="ECO:0000256" key="6">
    <source>
        <dbReference type="SAM" id="Phobius"/>
    </source>
</evidence>
<dbReference type="Proteomes" id="UP000050465">
    <property type="component" value="Unassembled WGS sequence"/>
</dbReference>
<comment type="caution">
    <text evidence="7">The sequence shown here is derived from an EMBL/GenBank/DDBJ whole genome shotgun (WGS) entry which is preliminary data.</text>
</comment>
<dbReference type="NCBIfam" id="TIGR00297">
    <property type="entry name" value="TIGR00297 family protein"/>
    <property type="match status" value="1"/>
</dbReference>
<feature type="transmembrane region" description="Helical" evidence="6">
    <location>
        <begin position="37"/>
        <end position="62"/>
    </location>
</feature>
<dbReference type="GO" id="GO:0016020">
    <property type="term" value="C:membrane"/>
    <property type="evidence" value="ECO:0007669"/>
    <property type="project" value="UniProtKB-SubCell"/>
</dbReference>
<dbReference type="PANTHER" id="PTHR13353:SF5">
    <property type="entry name" value="TRANSMEMBRANE PROTEIN 19"/>
    <property type="match status" value="1"/>
</dbReference>
<comment type="subcellular location">
    <subcellularLocation>
        <location evidence="1">Membrane</location>
        <topology evidence="1">Multi-pass membrane protein</topology>
    </subcellularLocation>
</comment>
<comment type="similarity">
    <text evidence="2">Belongs to the TMEM19 family.</text>
</comment>
<accession>A0A0P7ZUZ1</accession>
<feature type="transmembrane region" description="Helical" evidence="6">
    <location>
        <begin position="234"/>
        <end position="254"/>
    </location>
</feature>
<evidence type="ECO:0000313" key="7">
    <source>
        <dbReference type="EMBL" id="KPQ37469.1"/>
    </source>
</evidence>
<reference evidence="7 8" key="1">
    <citation type="submission" date="2015-09" db="EMBL/GenBank/DDBJ databases">
        <title>Identification and resolution of microdiversity through metagenomic sequencing of parallel consortia.</title>
        <authorList>
            <person name="Nelson W.C."/>
            <person name="Romine M.F."/>
            <person name="Lindemann S.R."/>
        </authorList>
    </citation>
    <scope>NUCLEOTIDE SEQUENCE [LARGE SCALE GENOMIC DNA]</scope>
    <source>
        <strain evidence="7">Ana</strain>
    </source>
</reference>
<organism evidence="7 8">
    <name type="scientific">Phormidesmis priestleyi Ana</name>
    <dbReference type="NCBI Taxonomy" id="1666911"/>
    <lineage>
        <taxon>Bacteria</taxon>
        <taxon>Bacillati</taxon>
        <taxon>Cyanobacteriota</taxon>
        <taxon>Cyanophyceae</taxon>
        <taxon>Leptolyngbyales</taxon>
        <taxon>Leptolyngbyaceae</taxon>
        <taxon>Phormidesmis</taxon>
    </lineage>
</organism>
<evidence type="ECO:0000256" key="5">
    <source>
        <dbReference type="ARBA" id="ARBA00023136"/>
    </source>
</evidence>
<dbReference type="PATRIC" id="fig|1666911.3.peg.2382"/>
<dbReference type="Pfam" id="PF01940">
    <property type="entry name" value="DUF92"/>
    <property type="match status" value="1"/>
</dbReference>
<evidence type="ECO:0000256" key="3">
    <source>
        <dbReference type="ARBA" id="ARBA00022692"/>
    </source>
</evidence>
<dbReference type="PANTHER" id="PTHR13353">
    <property type="entry name" value="TRANSMEMBRANE PROTEIN 19"/>
    <property type="match status" value="1"/>
</dbReference>
<feature type="transmembrane region" description="Helical" evidence="6">
    <location>
        <begin position="6"/>
        <end position="25"/>
    </location>
</feature>
<keyword evidence="3 6" id="KW-0812">Transmembrane</keyword>
<keyword evidence="4 6" id="KW-1133">Transmembrane helix</keyword>
<proteinExistence type="inferred from homology"/>
<dbReference type="STRING" id="1666911.HLUCCA11_00035"/>
<feature type="transmembrane region" description="Helical" evidence="6">
    <location>
        <begin position="185"/>
        <end position="213"/>
    </location>
</feature>
<keyword evidence="5 6" id="KW-0472">Membrane</keyword>
<dbReference type="AlphaFoldDB" id="A0A0P7ZUZ1"/>
<dbReference type="EMBL" id="LJZR01000001">
    <property type="protein sequence ID" value="KPQ37469.1"/>
    <property type="molecule type" value="Genomic_DNA"/>
</dbReference>
<name>A0A0P7ZUZ1_9CYAN</name>
<evidence type="ECO:0000313" key="8">
    <source>
        <dbReference type="Proteomes" id="UP000050465"/>
    </source>
</evidence>